<dbReference type="Gene3D" id="2.60.40.690">
    <property type="entry name" value="Alpha-macroglobulin, receptor-binding domain"/>
    <property type="match status" value="1"/>
</dbReference>
<keyword evidence="1" id="KW-0812">Transmembrane</keyword>
<sequence length="262" mass="30552">MWCNCHVLTQIPEAWGTVKVQAKGAGYAILQMSVQYNVDIVKFQTQPPERAFDLRIRPNYHGRNQSHITFYSCQRFVSNPLNILQFMYIHHCISSDGQCSVCTRWTNGNESIRSGMAVLDVTIPTGYIIQQQDLDSYILSRQVYNLRRARFLERKVLFYFDYLDAKDTCINFTIERWFPVANMSRYLSARVYDYYAPERFNETIYDSLPTYLLNICEVCGSSQCPYCPIYNLATTLPIPVAFILACVAVLVLHQWQWRYSCV</sequence>
<feature type="domain" description="Alpha-macroglobulin receptor-binding" evidence="2">
    <location>
        <begin position="114"/>
        <end position="205"/>
    </location>
</feature>
<evidence type="ECO:0000313" key="3">
    <source>
        <dbReference type="EMBL" id="KAJ8872484.1"/>
    </source>
</evidence>
<proteinExistence type="predicted"/>
<gene>
    <name evidence="3" type="ORF">PR048_026090</name>
</gene>
<dbReference type="InterPro" id="IPR009048">
    <property type="entry name" value="A-macroglobulin_rcpt-bd"/>
</dbReference>
<evidence type="ECO:0000256" key="1">
    <source>
        <dbReference type="SAM" id="Phobius"/>
    </source>
</evidence>
<dbReference type="Pfam" id="PF07677">
    <property type="entry name" value="A2M_recep"/>
    <property type="match status" value="1"/>
</dbReference>
<comment type="caution">
    <text evidence="3">The sequence shown here is derived from an EMBL/GenBank/DDBJ whole genome shotgun (WGS) entry which is preliminary data.</text>
</comment>
<dbReference type="SMART" id="SM01361">
    <property type="entry name" value="A2M_recep"/>
    <property type="match status" value="1"/>
</dbReference>
<dbReference type="Proteomes" id="UP001159363">
    <property type="component" value="Chromosome 10"/>
</dbReference>
<keyword evidence="1" id="KW-1133">Transmembrane helix</keyword>
<dbReference type="PANTHER" id="PTHR11412:SF172">
    <property type="entry name" value="LD23292P"/>
    <property type="match status" value="1"/>
</dbReference>
<accession>A0ABQ9GKE3</accession>
<dbReference type="EMBL" id="JARBHB010000011">
    <property type="protein sequence ID" value="KAJ8872484.1"/>
    <property type="molecule type" value="Genomic_DNA"/>
</dbReference>
<dbReference type="InterPro" id="IPR050473">
    <property type="entry name" value="A2M/Complement_sys"/>
</dbReference>
<keyword evidence="4" id="KW-1185">Reference proteome</keyword>
<evidence type="ECO:0000259" key="2">
    <source>
        <dbReference type="SMART" id="SM01361"/>
    </source>
</evidence>
<dbReference type="InterPro" id="IPR036595">
    <property type="entry name" value="A-macroglobulin_rcpt-bd_sf"/>
</dbReference>
<name>A0ABQ9GKE3_9NEOP</name>
<protein>
    <recommendedName>
        <fullName evidence="2">Alpha-macroglobulin receptor-binding domain-containing protein</fullName>
    </recommendedName>
</protein>
<reference evidence="3 4" key="1">
    <citation type="submission" date="2023-02" db="EMBL/GenBank/DDBJ databases">
        <title>LHISI_Scaffold_Assembly.</title>
        <authorList>
            <person name="Stuart O.P."/>
            <person name="Cleave R."/>
            <person name="Magrath M.J.L."/>
            <person name="Mikheyev A.S."/>
        </authorList>
    </citation>
    <scope>NUCLEOTIDE SEQUENCE [LARGE SCALE GENOMIC DNA]</scope>
    <source>
        <strain evidence="3">Daus_M_001</strain>
        <tissue evidence="3">Leg muscle</tissue>
    </source>
</reference>
<dbReference type="PANTHER" id="PTHR11412">
    <property type="entry name" value="MACROGLOBULIN / COMPLEMENT"/>
    <property type="match status" value="1"/>
</dbReference>
<evidence type="ECO:0000313" key="4">
    <source>
        <dbReference type="Proteomes" id="UP001159363"/>
    </source>
</evidence>
<organism evidence="3 4">
    <name type="scientific">Dryococelus australis</name>
    <dbReference type="NCBI Taxonomy" id="614101"/>
    <lineage>
        <taxon>Eukaryota</taxon>
        <taxon>Metazoa</taxon>
        <taxon>Ecdysozoa</taxon>
        <taxon>Arthropoda</taxon>
        <taxon>Hexapoda</taxon>
        <taxon>Insecta</taxon>
        <taxon>Pterygota</taxon>
        <taxon>Neoptera</taxon>
        <taxon>Polyneoptera</taxon>
        <taxon>Phasmatodea</taxon>
        <taxon>Verophasmatodea</taxon>
        <taxon>Anareolatae</taxon>
        <taxon>Phasmatidae</taxon>
        <taxon>Eurycanthinae</taxon>
        <taxon>Dryococelus</taxon>
    </lineage>
</organism>
<keyword evidence="1" id="KW-0472">Membrane</keyword>
<feature type="transmembrane region" description="Helical" evidence="1">
    <location>
        <begin position="229"/>
        <end position="252"/>
    </location>
</feature>
<dbReference type="SUPFAM" id="SSF49410">
    <property type="entry name" value="Alpha-macroglobulin receptor domain"/>
    <property type="match status" value="1"/>
</dbReference>